<evidence type="ECO:0000256" key="4">
    <source>
        <dbReference type="ARBA" id="ARBA00008661"/>
    </source>
</evidence>
<comment type="subcellular location">
    <subcellularLocation>
        <location evidence="2">Golgi apparatus membrane</location>
        <topology evidence="2">Single-pass type II membrane protein</topology>
    </subcellularLocation>
</comment>
<keyword evidence="11" id="KW-0472">Membrane</keyword>
<evidence type="ECO:0000256" key="12">
    <source>
        <dbReference type="ARBA" id="ARBA00023211"/>
    </source>
</evidence>
<dbReference type="SUPFAM" id="SSF49899">
    <property type="entry name" value="Concanavalin A-like lectins/glucanases"/>
    <property type="match status" value="1"/>
</dbReference>
<dbReference type="Pfam" id="PF00337">
    <property type="entry name" value="Gal-bind_lectin"/>
    <property type="match status" value="1"/>
</dbReference>
<dbReference type="InterPro" id="IPR001079">
    <property type="entry name" value="Galectin_CRD"/>
</dbReference>
<evidence type="ECO:0000256" key="8">
    <source>
        <dbReference type="ARBA" id="ARBA00022968"/>
    </source>
</evidence>
<dbReference type="PROSITE" id="PS51304">
    <property type="entry name" value="GALECTIN"/>
    <property type="match status" value="1"/>
</dbReference>
<comment type="similarity">
    <text evidence="4">Belongs to the glycosyltransferase 31 family.</text>
</comment>
<sequence>MKKWSGGVLVMTLALILVIRYSTIVKSPRKQSAYEFFNDHSAPEGEPKENDNGDGKSSETKQVKLYSIKKERPKLVGVEGLEELYNFGNFSENEAKSLLVWGKMRLLLSRSDALPETAQGIKEASISWKELKKSIEMDRISKLDSVKENITCPYMVSASNATMSRSGNNLEIPCGLVEDSSITVIGIPDIQQGSFQIELIGSQLPEERRPPIVLHYNVFSAGENFTKEPVIIQNSWISEAEWGNEEKCPNHGSTDSVGVDGLAKCNTKVIRTSAGDSLNDSFSGNDLQTNVSDGSASMSATFPFVEGNPFTATMWVGNEGFHMTVNGRHETSFSYRNKLEPWLVTEVNVHGGVEILSLIASGLPVSEDLDLTVNIEHLMAPPIPKKRLKMLVGVFSTGNNFERRLALRKSWMQYEAVRSGDVAVRFFIGLDKNKQVNIQLWKEAQTYGDIQLMPFVDYYSLLTLKTIAICIFGTKILPAKYIMKTDDDAFVRIDEVLSHLKGKASDGILYGLVSFESKPHREKDNKWFISDEEWPHPSFPPWAHGPGYIISRDIAKFIVRGHEERDLILFKLEDVSVGIWIDQFKNMGHQVQYINDDRFFNAGCEQNYILAHYQNPRMVLCLWEKLKKEHEPNCCE</sequence>
<comment type="cofactor">
    <cofactor evidence="1">
        <name>Mn(2+)</name>
        <dbReference type="ChEBI" id="CHEBI:29035"/>
    </cofactor>
</comment>
<dbReference type="PANTHER" id="PTHR11214">
    <property type="entry name" value="BETA-1,3-N-ACETYLGLUCOSAMINYLTRANSFERASE"/>
    <property type="match status" value="1"/>
</dbReference>
<reference evidence="15 16" key="1">
    <citation type="submission" date="2024-01" db="EMBL/GenBank/DDBJ databases">
        <title>The complete chloroplast genome sequence of Lithospermum erythrorhizon: insights into the phylogenetic relationship among Boraginaceae species and the maternal lineages of purple gromwells.</title>
        <authorList>
            <person name="Okada T."/>
            <person name="Watanabe K."/>
        </authorList>
    </citation>
    <scope>NUCLEOTIDE SEQUENCE [LARGE SCALE GENOMIC DNA]</scope>
</reference>
<keyword evidence="7" id="KW-0812">Transmembrane</keyword>
<dbReference type="GO" id="GO:0008378">
    <property type="term" value="F:galactosyltransferase activity"/>
    <property type="evidence" value="ECO:0007669"/>
    <property type="project" value="UniProtKB-ARBA"/>
</dbReference>
<proteinExistence type="inferred from homology"/>
<evidence type="ECO:0000256" key="13">
    <source>
        <dbReference type="SAM" id="MobiDB-lite"/>
    </source>
</evidence>
<evidence type="ECO:0000256" key="11">
    <source>
        <dbReference type="ARBA" id="ARBA00023136"/>
    </source>
</evidence>
<dbReference type="GO" id="GO:0000139">
    <property type="term" value="C:Golgi membrane"/>
    <property type="evidence" value="ECO:0007669"/>
    <property type="project" value="UniProtKB-SubCell"/>
</dbReference>
<comment type="pathway">
    <text evidence="3">Protein modification; protein glycosylation.</text>
</comment>
<dbReference type="Gene3D" id="2.60.120.200">
    <property type="match status" value="1"/>
</dbReference>
<evidence type="ECO:0000313" key="16">
    <source>
        <dbReference type="Proteomes" id="UP001454036"/>
    </source>
</evidence>
<accession>A0AAV3PGN3</accession>
<evidence type="ECO:0000256" key="1">
    <source>
        <dbReference type="ARBA" id="ARBA00001936"/>
    </source>
</evidence>
<organism evidence="15 16">
    <name type="scientific">Lithospermum erythrorhizon</name>
    <name type="common">Purple gromwell</name>
    <name type="synonym">Lithospermum officinale var. erythrorhizon</name>
    <dbReference type="NCBI Taxonomy" id="34254"/>
    <lineage>
        <taxon>Eukaryota</taxon>
        <taxon>Viridiplantae</taxon>
        <taxon>Streptophyta</taxon>
        <taxon>Embryophyta</taxon>
        <taxon>Tracheophyta</taxon>
        <taxon>Spermatophyta</taxon>
        <taxon>Magnoliopsida</taxon>
        <taxon>eudicotyledons</taxon>
        <taxon>Gunneridae</taxon>
        <taxon>Pentapetalae</taxon>
        <taxon>asterids</taxon>
        <taxon>lamiids</taxon>
        <taxon>Boraginales</taxon>
        <taxon>Boraginaceae</taxon>
        <taxon>Boraginoideae</taxon>
        <taxon>Lithospermeae</taxon>
        <taxon>Lithospermum</taxon>
    </lineage>
</organism>
<evidence type="ECO:0000256" key="10">
    <source>
        <dbReference type="ARBA" id="ARBA00023034"/>
    </source>
</evidence>
<evidence type="ECO:0000256" key="6">
    <source>
        <dbReference type="ARBA" id="ARBA00022679"/>
    </source>
</evidence>
<comment type="caution">
    <text evidence="15">The sequence shown here is derived from an EMBL/GenBank/DDBJ whole genome shotgun (WGS) entry which is preliminary data.</text>
</comment>
<dbReference type="InterPro" id="IPR002659">
    <property type="entry name" value="Glyco_trans_31"/>
</dbReference>
<evidence type="ECO:0000256" key="5">
    <source>
        <dbReference type="ARBA" id="ARBA00022676"/>
    </source>
</evidence>
<keyword evidence="12" id="KW-0464">Manganese</keyword>
<dbReference type="GO" id="GO:1901137">
    <property type="term" value="P:carbohydrate derivative biosynthetic process"/>
    <property type="evidence" value="ECO:0007669"/>
    <property type="project" value="UniProtKB-ARBA"/>
</dbReference>
<evidence type="ECO:0000256" key="7">
    <source>
        <dbReference type="ARBA" id="ARBA00022692"/>
    </source>
</evidence>
<dbReference type="SMART" id="SM00908">
    <property type="entry name" value="Gal-bind_lectin"/>
    <property type="match status" value="1"/>
</dbReference>
<keyword evidence="8" id="KW-0735">Signal-anchor</keyword>
<keyword evidence="16" id="KW-1185">Reference proteome</keyword>
<keyword evidence="5" id="KW-0328">Glycosyltransferase</keyword>
<dbReference type="Proteomes" id="UP001454036">
    <property type="component" value="Unassembled WGS sequence"/>
</dbReference>
<gene>
    <name evidence="15" type="ORF">LIER_09361</name>
</gene>
<dbReference type="InterPro" id="IPR013320">
    <property type="entry name" value="ConA-like_dom_sf"/>
</dbReference>
<dbReference type="AlphaFoldDB" id="A0AAV3PGN3"/>
<dbReference type="Pfam" id="PF01762">
    <property type="entry name" value="Galactosyl_T"/>
    <property type="match status" value="1"/>
</dbReference>
<protein>
    <submittedName>
        <fullName evidence="15">Glycosyltransferase</fullName>
    </submittedName>
</protein>
<evidence type="ECO:0000313" key="15">
    <source>
        <dbReference type="EMBL" id="GAA0150413.1"/>
    </source>
</evidence>
<dbReference type="GO" id="GO:0030246">
    <property type="term" value="F:carbohydrate binding"/>
    <property type="evidence" value="ECO:0007669"/>
    <property type="project" value="InterPro"/>
</dbReference>
<keyword evidence="9" id="KW-1133">Transmembrane helix</keyword>
<evidence type="ECO:0000256" key="2">
    <source>
        <dbReference type="ARBA" id="ARBA00004323"/>
    </source>
</evidence>
<name>A0AAV3PGN3_LITER</name>
<feature type="region of interest" description="Disordered" evidence="13">
    <location>
        <begin position="38"/>
        <end position="63"/>
    </location>
</feature>
<dbReference type="PANTHER" id="PTHR11214:SF3">
    <property type="entry name" value="BETA-1,3-GALACTOSYLTRANSFERASE 6"/>
    <property type="match status" value="1"/>
</dbReference>
<keyword evidence="10" id="KW-0333">Golgi apparatus</keyword>
<evidence type="ECO:0000259" key="14">
    <source>
        <dbReference type="PROSITE" id="PS51304"/>
    </source>
</evidence>
<evidence type="ECO:0000256" key="9">
    <source>
        <dbReference type="ARBA" id="ARBA00022989"/>
    </source>
</evidence>
<dbReference type="CDD" id="cd00070">
    <property type="entry name" value="GLECT"/>
    <property type="match status" value="1"/>
</dbReference>
<dbReference type="SMART" id="SM00276">
    <property type="entry name" value="GLECT"/>
    <property type="match status" value="1"/>
</dbReference>
<feature type="domain" description="Galectin" evidence="14">
    <location>
        <begin position="168"/>
        <end position="361"/>
    </location>
</feature>
<keyword evidence="6" id="KW-0808">Transferase</keyword>
<dbReference type="EMBL" id="BAABME010001586">
    <property type="protein sequence ID" value="GAA0150413.1"/>
    <property type="molecule type" value="Genomic_DNA"/>
</dbReference>
<dbReference type="Gene3D" id="3.90.550.50">
    <property type="match status" value="1"/>
</dbReference>
<evidence type="ECO:0000256" key="3">
    <source>
        <dbReference type="ARBA" id="ARBA00004922"/>
    </source>
</evidence>